<protein>
    <submittedName>
        <fullName evidence="7">Membrane protein</fullName>
    </submittedName>
</protein>
<dbReference type="RefSeq" id="WP_050600244.1">
    <property type="nucleotide sequence ID" value="NZ_JYNE01000023.1"/>
</dbReference>
<evidence type="ECO:0000313" key="7">
    <source>
        <dbReference type="EMBL" id="KNH02316.1"/>
    </source>
</evidence>
<dbReference type="PROSITE" id="PS51257">
    <property type="entry name" value="PROKAR_LIPOPROTEIN"/>
    <property type="match status" value="1"/>
</dbReference>
<sequence length="207" mass="22594">MNRLVAFRTSIVAAAALVLSACGINSVPAAEETAKAKWADVEAAFQERANLVPNLEQIVMSSAEQERETLESVIQARASATRPEIQLDGDDLGDADKMAQYQEAQNTFGGALSRLMANVEAYPELRSQENFGRFMTQIEGQENRIRVAIRDYNEAVRQYNTTIRTFPDTIGANIIHGAEPMVPYAAVTEGAEVAPTLNMRADDDAAN</sequence>
<dbReference type="GO" id="GO:0016020">
    <property type="term" value="C:membrane"/>
    <property type="evidence" value="ECO:0007669"/>
    <property type="project" value="UniProtKB-SubCell"/>
</dbReference>
<comment type="caution">
    <text evidence="7">The sequence shown here is derived from an EMBL/GenBank/DDBJ whole genome shotgun (WGS) entry which is preliminary data.</text>
</comment>
<evidence type="ECO:0000256" key="6">
    <source>
        <dbReference type="SAM" id="SignalP"/>
    </source>
</evidence>
<dbReference type="PATRIC" id="fig|1306953.7.peg.2652"/>
<evidence type="ECO:0000256" key="5">
    <source>
        <dbReference type="ARBA" id="ARBA00023136"/>
    </source>
</evidence>
<comment type="similarity">
    <text evidence="2">Belongs to the LemA family.</text>
</comment>
<gene>
    <name evidence="7" type="ORF">J121_2565</name>
</gene>
<dbReference type="Proteomes" id="UP000037446">
    <property type="component" value="Unassembled WGS sequence"/>
</dbReference>
<reference evidence="7" key="1">
    <citation type="submission" date="2015-02" db="EMBL/GenBank/DDBJ databases">
        <authorList>
            <person name="Chooi Y.-H."/>
        </authorList>
    </citation>
    <scope>NUCLEOTIDE SEQUENCE [LARGE SCALE GENOMIC DNA]</scope>
    <source>
        <strain evidence="7">LAMA 915</strain>
    </source>
</reference>
<keyword evidence="3" id="KW-0812">Transmembrane</keyword>
<keyword evidence="4" id="KW-1133">Transmembrane helix</keyword>
<dbReference type="PANTHER" id="PTHR34478:SF2">
    <property type="entry name" value="MEMBRANE PROTEIN"/>
    <property type="match status" value="1"/>
</dbReference>
<keyword evidence="5" id="KW-0472">Membrane</keyword>
<evidence type="ECO:0000256" key="1">
    <source>
        <dbReference type="ARBA" id="ARBA00004167"/>
    </source>
</evidence>
<accession>A0A0L1KEG2</accession>
<organism evidence="7 8">
    <name type="scientific">Qipengyuania citrea LAMA 915</name>
    <dbReference type="NCBI Taxonomy" id="1306953"/>
    <lineage>
        <taxon>Bacteria</taxon>
        <taxon>Pseudomonadati</taxon>
        <taxon>Pseudomonadota</taxon>
        <taxon>Alphaproteobacteria</taxon>
        <taxon>Sphingomonadales</taxon>
        <taxon>Erythrobacteraceae</taxon>
        <taxon>Qipengyuania</taxon>
    </lineage>
</organism>
<keyword evidence="6" id="KW-0732">Signal</keyword>
<dbReference type="InterPro" id="IPR007156">
    <property type="entry name" value="MamQ_LemA"/>
</dbReference>
<evidence type="ECO:0000256" key="3">
    <source>
        <dbReference type="ARBA" id="ARBA00022692"/>
    </source>
</evidence>
<evidence type="ECO:0000256" key="2">
    <source>
        <dbReference type="ARBA" id="ARBA00008854"/>
    </source>
</evidence>
<dbReference type="Pfam" id="PF04011">
    <property type="entry name" value="LemA"/>
    <property type="match status" value="1"/>
</dbReference>
<dbReference type="Gene3D" id="1.20.1440.20">
    <property type="entry name" value="LemA-like domain"/>
    <property type="match status" value="1"/>
</dbReference>
<feature type="signal peptide" evidence="6">
    <location>
        <begin position="1"/>
        <end position="29"/>
    </location>
</feature>
<dbReference type="AlphaFoldDB" id="A0A0L1KEG2"/>
<comment type="subcellular location">
    <subcellularLocation>
        <location evidence="1">Membrane</location>
        <topology evidence="1">Single-pass membrane protein</topology>
    </subcellularLocation>
</comment>
<dbReference type="PANTHER" id="PTHR34478">
    <property type="entry name" value="PROTEIN LEMA"/>
    <property type="match status" value="1"/>
</dbReference>
<name>A0A0L1KEG2_9SPHN</name>
<dbReference type="SUPFAM" id="SSF140478">
    <property type="entry name" value="LemA-like"/>
    <property type="match status" value="1"/>
</dbReference>
<dbReference type="STRING" id="1306953.J121_2565"/>
<feature type="chain" id="PRO_5005554812" evidence="6">
    <location>
        <begin position="30"/>
        <end position="207"/>
    </location>
</feature>
<evidence type="ECO:0000313" key="8">
    <source>
        <dbReference type="Proteomes" id="UP000037446"/>
    </source>
</evidence>
<dbReference type="InterPro" id="IPR023353">
    <property type="entry name" value="LemA-like_dom_sf"/>
</dbReference>
<evidence type="ECO:0000256" key="4">
    <source>
        <dbReference type="ARBA" id="ARBA00022989"/>
    </source>
</evidence>
<dbReference type="EMBL" id="JYNE01000023">
    <property type="protein sequence ID" value="KNH02316.1"/>
    <property type="molecule type" value="Genomic_DNA"/>
</dbReference>
<proteinExistence type="inferred from homology"/>